<dbReference type="EMBL" id="MJFZ01000259">
    <property type="protein sequence ID" value="RAW32868.1"/>
    <property type="molecule type" value="Genomic_DNA"/>
</dbReference>
<evidence type="ECO:0000313" key="5">
    <source>
        <dbReference type="EMBL" id="KAG3215057.1"/>
    </source>
</evidence>
<comment type="caution">
    <text evidence="6">The sequence shown here is derived from an EMBL/GenBank/DDBJ whole genome shotgun (WGS) entry which is preliminary data.</text>
</comment>
<dbReference type="AlphaFoldDB" id="A0A329SB39"/>
<reference evidence="6 7" key="1">
    <citation type="submission" date="2018-01" db="EMBL/GenBank/DDBJ databases">
        <title>Draft genome of the strawberry crown rot pathogen Phytophthora cactorum.</title>
        <authorList>
            <person name="Armitage A.D."/>
            <person name="Lysoe E."/>
            <person name="Nellist C.F."/>
            <person name="Harrison R.J."/>
            <person name="Brurberg M.B."/>
        </authorList>
    </citation>
    <scope>NUCLEOTIDE SEQUENCE [LARGE SCALE GENOMIC DNA]</scope>
    <source>
        <strain evidence="6 7">10300</strain>
    </source>
</reference>
<dbReference type="Proteomes" id="UP000251314">
    <property type="component" value="Unassembled WGS sequence"/>
</dbReference>
<dbReference type="EMBL" id="RCMG01000007">
    <property type="protein sequence ID" value="KAG2868877.1"/>
    <property type="molecule type" value="Genomic_DNA"/>
</dbReference>
<evidence type="ECO:0000313" key="3">
    <source>
        <dbReference type="EMBL" id="KAG2954425.1"/>
    </source>
</evidence>
<gene>
    <name evidence="6" type="ORF">PC110_g10784</name>
    <name evidence="1" type="ORF">PC113_g700</name>
    <name evidence="2" type="ORF">PC115_g1016</name>
    <name evidence="3" type="ORF">PC117_g1236</name>
    <name evidence="4" type="ORF">PC118_g7466</name>
    <name evidence="5" type="ORF">PC129_g14056</name>
</gene>
<dbReference type="Proteomes" id="UP000735874">
    <property type="component" value="Unassembled WGS sequence"/>
</dbReference>
<protein>
    <submittedName>
        <fullName evidence="6">Uncharacterized protein</fullName>
    </submittedName>
</protein>
<sequence length="133" mass="14394">MAPKATMALEVFIERNQIPENLSILTYTEEEEVEDYFDADWAEQDADASPVRSGSTSMEAICSSYAVTDSSSVLGVCAAPTAPAQKTAPRRMSTPLLMPIEETQASPKMTSMTPLYRPSELGIGISSIIGDQR</sequence>
<evidence type="ECO:0000313" key="7">
    <source>
        <dbReference type="Proteomes" id="UP000251314"/>
    </source>
</evidence>
<reference evidence="5" key="2">
    <citation type="submission" date="2018-05" db="EMBL/GenBank/DDBJ databases">
        <title>Effector identification in a new, highly contiguous assembly of the strawberry crown rot pathogen Phytophthora cactorum.</title>
        <authorList>
            <person name="Armitage A.D."/>
            <person name="Nellist C.F."/>
            <person name="Bates H."/>
            <person name="Vickerstaff R.J."/>
            <person name="Harrison R.J."/>
        </authorList>
    </citation>
    <scope>NUCLEOTIDE SEQUENCE</scope>
    <source>
        <strain evidence="1">15-7</strain>
        <strain evidence="2">4032</strain>
        <strain evidence="3">4040</strain>
        <strain evidence="4">P415</strain>
        <strain evidence="5">P421</strain>
    </source>
</reference>
<dbReference type="OrthoDB" id="154632at2759"/>
<evidence type="ECO:0000313" key="4">
    <source>
        <dbReference type="EMBL" id="KAG2987086.1"/>
    </source>
</evidence>
<dbReference type="EMBL" id="RCMI01000012">
    <property type="protein sequence ID" value="KAG2943131.1"/>
    <property type="molecule type" value="Genomic_DNA"/>
</dbReference>
<dbReference type="EMBL" id="RCMK01000014">
    <property type="protein sequence ID" value="KAG2954425.1"/>
    <property type="molecule type" value="Genomic_DNA"/>
</dbReference>
<evidence type="ECO:0000313" key="1">
    <source>
        <dbReference type="EMBL" id="KAG2868877.1"/>
    </source>
</evidence>
<dbReference type="Proteomes" id="UP000774804">
    <property type="component" value="Unassembled WGS sequence"/>
</dbReference>
<dbReference type="Proteomes" id="UP000697107">
    <property type="component" value="Unassembled WGS sequence"/>
</dbReference>
<evidence type="ECO:0000313" key="6">
    <source>
        <dbReference type="EMBL" id="RAW32868.1"/>
    </source>
</evidence>
<dbReference type="VEuPathDB" id="FungiDB:PC110_g10784"/>
<evidence type="ECO:0000313" key="2">
    <source>
        <dbReference type="EMBL" id="KAG2943131.1"/>
    </source>
</evidence>
<dbReference type="EMBL" id="RCML01000178">
    <property type="protein sequence ID" value="KAG2987086.1"/>
    <property type="molecule type" value="Genomic_DNA"/>
</dbReference>
<accession>A0A329SB39</accession>
<proteinExistence type="predicted"/>
<name>A0A329SB39_9STRA</name>
<dbReference type="EMBL" id="RCMV01000588">
    <property type="protein sequence ID" value="KAG3215057.1"/>
    <property type="molecule type" value="Genomic_DNA"/>
</dbReference>
<keyword evidence="7" id="KW-1185">Reference proteome</keyword>
<dbReference type="Proteomes" id="UP000736787">
    <property type="component" value="Unassembled WGS sequence"/>
</dbReference>
<organism evidence="6 7">
    <name type="scientific">Phytophthora cactorum</name>
    <dbReference type="NCBI Taxonomy" id="29920"/>
    <lineage>
        <taxon>Eukaryota</taxon>
        <taxon>Sar</taxon>
        <taxon>Stramenopiles</taxon>
        <taxon>Oomycota</taxon>
        <taxon>Peronosporomycetes</taxon>
        <taxon>Peronosporales</taxon>
        <taxon>Peronosporaceae</taxon>
        <taxon>Phytophthora</taxon>
    </lineage>
</organism>
<dbReference type="Proteomes" id="UP000760860">
    <property type="component" value="Unassembled WGS sequence"/>
</dbReference>